<gene>
    <name evidence="5" type="ORF">AAP_03475</name>
</gene>
<organism evidence="5 6">
    <name type="scientific">Ascosphaera apis ARSEF 7405</name>
    <dbReference type="NCBI Taxonomy" id="392613"/>
    <lineage>
        <taxon>Eukaryota</taxon>
        <taxon>Fungi</taxon>
        <taxon>Dikarya</taxon>
        <taxon>Ascomycota</taxon>
        <taxon>Pezizomycotina</taxon>
        <taxon>Eurotiomycetes</taxon>
        <taxon>Eurotiomycetidae</taxon>
        <taxon>Onygenales</taxon>
        <taxon>Ascosphaeraceae</taxon>
        <taxon>Ascosphaera</taxon>
    </lineage>
</organism>
<protein>
    <submittedName>
        <fullName evidence="5">Carbohydrate-binding module family 50 protein</fullName>
    </submittedName>
</protein>
<dbReference type="InterPro" id="IPR018392">
    <property type="entry name" value="LysM"/>
</dbReference>
<dbReference type="Pfam" id="PF01476">
    <property type="entry name" value="LysM"/>
    <property type="match status" value="3"/>
</dbReference>
<dbReference type="EMBL" id="AZGZ01000014">
    <property type="protein sequence ID" value="KZZ91305.1"/>
    <property type="molecule type" value="Genomic_DNA"/>
</dbReference>
<keyword evidence="1" id="KW-0147">Chitin-binding</keyword>
<evidence type="ECO:0000256" key="3">
    <source>
        <dbReference type="SAM" id="SignalP"/>
    </source>
</evidence>
<sequence length="229" mass="23267">MVAKSVALLGFLSLAAPAIASPTFKRVAIPKVARDDCAKSVTIHSGDSCWAIASANGISLEQLLSYNSGINQGCTNLIAGNSICVAVSGDKPTTTTTECSTTATPTATPTPGKCEKTATVNPGDSCWAIASANGISLEDLISLNPEVNSGCTNLVVGQKLCLAKGNSAPSKPPTGDGKCKKTYTIKGGDSCWSIANANGISLEQLTSWNSGIDSGCTNLYAGDSICVSK</sequence>
<name>A0A167YGB8_9EURO</name>
<dbReference type="Proteomes" id="UP000242877">
    <property type="component" value="Unassembled WGS sequence"/>
</dbReference>
<keyword evidence="3" id="KW-0732">Signal</keyword>
<accession>A0A167YGB8</accession>
<dbReference type="SUPFAM" id="SSF54106">
    <property type="entry name" value="LysM domain"/>
    <property type="match status" value="3"/>
</dbReference>
<evidence type="ECO:0000256" key="1">
    <source>
        <dbReference type="ARBA" id="ARBA00022669"/>
    </source>
</evidence>
<dbReference type="AlphaFoldDB" id="A0A167YGB8"/>
<feature type="chain" id="PRO_5007894707" evidence="3">
    <location>
        <begin position="21"/>
        <end position="229"/>
    </location>
</feature>
<dbReference type="GO" id="GO:0008061">
    <property type="term" value="F:chitin binding"/>
    <property type="evidence" value="ECO:0007669"/>
    <property type="project" value="UniProtKB-KW"/>
</dbReference>
<dbReference type="PANTHER" id="PTHR34997:SF1">
    <property type="entry name" value="PEPTIDOGLYCAN-BINDING LYSIN DOMAIN"/>
    <property type="match status" value="1"/>
</dbReference>
<keyword evidence="2" id="KW-0843">Virulence</keyword>
<feature type="domain" description="LysM" evidence="4">
    <location>
        <begin position="116"/>
        <end position="162"/>
    </location>
</feature>
<evidence type="ECO:0000313" key="5">
    <source>
        <dbReference type="EMBL" id="KZZ91305.1"/>
    </source>
</evidence>
<evidence type="ECO:0000313" key="6">
    <source>
        <dbReference type="Proteomes" id="UP000242877"/>
    </source>
</evidence>
<keyword evidence="6" id="KW-1185">Reference proteome</keyword>
<reference evidence="5 6" key="1">
    <citation type="journal article" date="2016" name="Genome Biol. Evol.">
        <title>Divergent and convergent evolution of fungal pathogenicity.</title>
        <authorList>
            <person name="Shang Y."/>
            <person name="Xiao G."/>
            <person name="Zheng P."/>
            <person name="Cen K."/>
            <person name="Zhan S."/>
            <person name="Wang C."/>
        </authorList>
    </citation>
    <scope>NUCLEOTIDE SEQUENCE [LARGE SCALE GENOMIC DNA]</scope>
    <source>
        <strain evidence="5 6">ARSEF 7405</strain>
    </source>
</reference>
<dbReference type="PANTHER" id="PTHR34997">
    <property type="entry name" value="AM15"/>
    <property type="match status" value="1"/>
</dbReference>
<feature type="domain" description="LysM" evidence="4">
    <location>
        <begin position="39"/>
        <end position="85"/>
    </location>
</feature>
<dbReference type="SMART" id="SM00257">
    <property type="entry name" value="LysM"/>
    <property type="match status" value="3"/>
</dbReference>
<evidence type="ECO:0000256" key="2">
    <source>
        <dbReference type="ARBA" id="ARBA00023026"/>
    </source>
</evidence>
<comment type="caution">
    <text evidence="5">The sequence shown here is derived from an EMBL/GenBank/DDBJ whole genome shotgun (WGS) entry which is preliminary data.</text>
</comment>
<feature type="signal peptide" evidence="3">
    <location>
        <begin position="1"/>
        <end position="20"/>
    </location>
</feature>
<dbReference type="InterPro" id="IPR052210">
    <property type="entry name" value="LysM1-like"/>
</dbReference>
<dbReference type="PROSITE" id="PS51782">
    <property type="entry name" value="LYSM"/>
    <property type="match status" value="3"/>
</dbReference>
<dbReference type="InterPro" id="IPR036779">
    <property type="entry name" value="LysM_dom_sf"/>
</dbReference>
<feature type="domain" description="LysM" evidence="4">
    <location>
        <begin position="181"/>
        <end position="227"/>
    </location>
</feature>
<dbReference type="VEuPathDB" id="FungiDB:AAP_03475"/>
<dbReference type="CDD" id="cd00118">
    <property type="entry name" value="LysM"/>
    <property type="match status" value="3"/>
</dbReference>
<proteinExistence type="predicted"/>
<dbReference type="Gene3D" id="3.10.350.10">
    <property type="entry name" value="LysM domain"/>
    <property type="match status" value="3"/>
</dbReference>
<dbReference type="OrthoDB" id="5985073at2759"/>
<evidence type="ECO:0000259" key="4">
    <source>
        <dbReference type="PROSITE" id="PS51782"/>
    </source>
</evidence>